<evidence type="ECO:0000313" key="3">
    <source>
        <dbReference type="EMBL" id="SFS05322.1"/>
    </source>
</evidence>
<proteinExistence type="predicted"/>
<feature type="domain" description="Cupin type-2" evidence="2">
    <location>
        <begin position="36"/>
        <end position="104"/>
    </location>
</feature>
<protein>
    <submittedName>
        <fullName evidence="3">Cupin domain-containing protein</fullName>
    </submittedName>
</protein>
<dbReference type="Pfam" id="PF07883">
    <property type="entry name" value="Cupin_2"/>
    <property type="match status" value="1"/>
</dbReference>
<dbReference type="InterPro" id="IPR011051">
    <property type="entry name" value="RmlC_Cupin_sf"/>
</dbReference>
<dbReference type="GO" id="GO:0046872">
    <property type="term" value="F:metal ion binding"/>
    <property type="evidence" value="ECO:0007669"/>
    <property type="project" value="UniProtKB-KW"/>
</dbReference>
<dbReference type="RefSeq" id="WP_089817207.1">
    <property type="nucleotide sequence ID" value="NZ_FOZK01000003.1"/>
</dbReference>
<accession>A0A1I6LPY5</accession>
<dbReference type="InterPro" id="IPR051610">
    <property type="entry name" value="GPI/OXD"/>
</dbReference>
<dbReference type="SUPFAM" id="SSF51182">
    <property type="entry name" value="RmlC-like cupins"/>
    <property type="match status" value="1"/>
</dbReference>
<dbReference type="AlphaFoldDB" id="A0A1I6LPY5"/>
<dbReference type="EMBL" id="FOZK01000003">
    <property type="protein sequence ID" value="SFS05322.1"/>
    <property type="molecule type" value="Genomic_DNA"/>
</dbReference>
<keyword evidence="1" id="KW-0479">Metal-binding</keyword>
<sequence length="183" mass="19271">MKTVAIDPVEPADVGSIAEKRSLGDAIGTTDVAINHYRLAPGDRLAGLHAHADQEEIFVVLDGTLTVETLEGVITVTAGEAVRFEPGEHQSGKNDADRDAVVLALGAPRDTTELLIPVACPECGHDEQRLVRNETGGALVCDECGAESRPRCPECGGQDLQAVLGDDGETPVSKCKTCGTEWK</sequence>
<dbReference type="STRING" id="767519.SAMN05216559_2836"/>
<dbReference type="InterPro" id="IPR014710">
    <property type="entry name" value="RmlC-like_jellyroll"/>
</dbReference>
<keyword evidence="4" id="KW-1185">Reference proteome</keyword>
<reference evidence="3 4" key="1">
    <citation type="submission" date="2016-10" db="EMBL/GenBank/DDBJ databases">
        <authorList>
            <person name="de Groot N.N."/>
        </authorList>
    </citation>
    <scope>NUCLEOTIDE SEQUENCE [LARGE SCALE GENOMIC DNA]</scope>
    <source>
        <strain evidence="3 4">CGMCC 1.10457</strain>
    </source>
</reference>
<name>A0A1I6LPY5_9EURY</name>
<evidence type="ECO:0000259" key="2">
    <source>
        <dbReference type="Pfam" id="PF07883"/>
    </source>
</evidence>
<dbReference type="SUPFAM" id="SSF144020">
    <property type="entry name" value="FdhE-like"/>
    <property type="match status" value="1"/>
</dbReference>
<dbReference type="Gene3D" id="2.60.120.10">
    <property type="entry name" value="Jelly Rolls"/>
    <property type="match status" value="1"/>
</dbReference>
<dbReference type="InterPro" id="IPR024064">
    <property type="entry name" value="FdhE-like_sf"/>
</dbReference>
<dbReference type="PANTHER" id="PTHR35848">
    <property type="entry name" value="OXALATE-BINDING PROTEIN"/>
    <property type="match status" value="1"/>
</dbReference>
<evidence type="ECO:0000313" key="4">
    <source>
        <dbReference type="Proteomes" id="UP000199062"/>
    </source>
</evidence>
<dbReference type="InterPro" id="IPR013096">
    <property type="entry name" value="Cupin_2"/>
</dbReference>
<organism evidence="3 4">
    <name type="scientific">Halomicrobium zhouii</name>
    <dbReference type="NCBI Taxonomy" id="767519"/>
    <lineage>
        <taxon>Archaea</taxon>
        <taxon>Methanobacteriati</taxon>
        <taxon>Methanobacteriota</taxon>
        <taxon>Stenosarchaea group</taxon>
        <taxon>Halobacteria</taxon>
        <taxon>Halobacteriales</taxon>
        <taxon>Haloarculaceae</taxon>
        <taxon>Halomicrobium</taxon>
    </lineage>
</organism>
<dbReference type="OrthoDB" id="190812at2157"/>
<evidence type="ECO:0000256" key="1">
    <source>
        <dbReference type="ARBA" id="ARBA00022723"/>
    </source>
</evidence>
<dbReference type="Proteomes" id="UP000199062">
    <property type="component" value="Unassembled WGS sequence"/>
</dbReference>
<dbReference type="PANTHER" id="PTHR35848:SF9">
    <property type="entry name" value="SLL1358 PROTEIN"/>
    <property type="match status" value="1"/>
</dbReference>
<gene>
    <name evidence="3" type="ORF">SAMN05216559_2836</name>
</gene>